<dbReference type="PANTHER" id="PTHR16001:SF6">
    <property type="entry name" value="ECTO-NOX DISULFIDE-THIOL EXCHANGER 1"/>
    <property type="match status" value="1"/>
</dbReference>
<keyword evidence="1" id="KW-0694">RNA-binding</keyword>
<evidence type="ECO:0000259" key="3">
    <source>
        <dbReference type="PROSITE" id="PS50102"/>
    </source>
</evidence>
<protein>
    <submittedName>
        <fullName evidence="4">Ecto-NOX disulfide-thiol exchanger 1</fullName>
    </submittedName>
</protein>
<dbReference type="PROSITE" id="PS50102">
    <property type="entry name" value="RRM"/>
    <property type="match status" value="1"/>
</dbReference>
<feature type="domain" description="RRM" evidence="3">
    <location>
        <begin position="60"/>
        <end position="132"/>
    </location>
</feature>
<name>L5KGZ3_PTEAL</name>
<proteinExistence type="predicted"/>
<dbReference type="EMBL" id="KB030771">
    <property type="protein sequence ID" value="ELK10036.1"/>
    <property type="molecule type" value="Genomic_DNA"/>
</dbReference>
<dbReference type="SMART" id="SM00360">
    <property type="entry name" value="RRM"/>
    <property type="match status" value="1"/>
</dbReference>
<dbReference type="InParanoid" id="L5KGZ3"/>
<evidence type="ECO:0000256" key="1">
    <source>
        <dbReference type="PROSITE-ProRule" id="PRU00176"/>
    </source>
</evidence>
<dbReference type="SUPFAM" id="SSF54928">
    <property type="entry name" value="RNA-binding domain, RBD"/>
    <property type="match status" value="1"/>
</dbReference>
<dbReference type="STRING" id="9402.L5KGZ3"/>
<dbReference type="eggNOG" id="ENOG502QQ8G">
    <property type="taxonomic scope" value="Eukaryota"/>
</dbReference>
<organism evidence="4 5">
    <name type="scientific">Pteropus alecto</name>
    <name type="common">Black flying fox</name>
    <dbReference type="NCBI Taxonomy" id="9402"/>
    <lineage>
        <taxon>Eukaryota</taxon>
        <taxon>Metazoa</taxon>
        <taxon>Chordata</taxon>
        <taxon>Craniata</taxon>
        <taxon>Vertebrata</taxon>
        <taxon>Euteleostomi</taxon>
        <taxon>Mammalia</taxon>
        <taxon>Eutheria</taxon>
        <taxon>Laurasiatheria</taxon>
        <taxon>Chiroptera</taxon>
        <taxon>Yinpterochiroptera</taxon>
        <taxon>Pteropodoidea</taxon>
        <taxon>Pteropodidae</taxon>
        <taxon>Pteropodinae</taxon>
        <taxon>Pteropus</taxon>
    </lineage>
</organism>
<evidence type="ECO:0000313" key="4">
    <source>
        <dbReference type="EMBL" id="ELK10036.1"/>
    </source>
</evidence>
<dbReference type="InterPro" id="IPR000504">
    <property type="entry name" value="RRM_dom"/>
</dbReference>
<dbReference type="AlphaFoldDB" id="L5KGZ3"/>
<dbReference type="InterPro" id="IPR035979">
    <property type="entry name" value="RBD_domain_sf"/>
</dbReference>
<reference evidence="5" key="1">
    <citation type="journal article" date="2013" name="Science">
        <title>Comparative analysis of bat genomes provides insight into the evolution of flight and immunity.</title>
        <authorList>
            <person name="Zhang G."/>
            <person name="Cowled C."/>
            <person name="Shi Z."/>
            <person name="Huang Z."/>
            <person name="Bishop-Lilly K.A."/>
            <person name="Fang X."/>
            <person name="Wynne J.W."/>
            <person name="Xiong Z."/>
            <person name="Baker M.L."/>
            <person name="Zhao W."/>
            <person name="Tachedjian M."/>
            <person name="Zhu Y."/>
            <person name="Zhou P."/>
            <person name="Jiang X."/>
            <person name="Ng J."/>
            <person name="Yang L."/>
            <person name="Wu L."/>
            <person name="Xiao J."/>
            <person name="Feng Y."/>
            <person name="Chen Y."/>
            <person name="Sun X."/>
            <person name="Zhang Y."/>
            <person name="Marsh G.A."/>
            <person name="Crameri G."/>
            <person name="Broder C.C."/>
            <person name="Frey K.G."/>
            <person name="Wang L.F."/>
            <person name="Wang J."/>
        </authorList>
    </citation>
    <scope>NUCLEOTIDE SEQUENCE [LARGE SCALE GENOMIC DNA]</scope>
</reference>
<evidence type="ECO:0000313" key="5">
    <source>
        <dbReference type="Proteomes" id="UP000010552"/>
    </source>
</evidence>
<feature type="coiled-coil region" evidence="2">
    <location>
        <begin position="147"/>
        <end position="174"/>
    </location>
</feature>
<dbReference type="GO" id="GO:0003954">
    <property type="term" value="F:NADH dehydrogenase activity"/>
    <property type="evidence" value="ECO:0007669"/>
    <property type="project" value="TreeGrafter"/>
</dbReference>
<dbReference type="GO" id="GO:0007624">
    <property type="term" value="P:ultradian rhythm"/>
    <property type="evidence" value="ECO:0007669"/>
    <property type="project" value="InterPro"/>
</dbReference>
<sequence length="331" mass="37424">MVTGITPINPMIPGLGLVPPPPPTEVAVVKEIIHCKSCTLFPQNPNLPPPSTRERPPGCKTVFVGGLPENATEEIIQEVFEQCGDITAIRKSKKNFCHIRFAEEFMVDKAIYLSDDSKFSEAVTVLLSWIERGEVSRRSANQFYSMVQSANSHVRRLMNEKATHEQEMEEAKEIFKNALTGILTQFEQIVAVFNASTRQKAWDHFSKAQRKNIDIWRKHSEELRNAQSEQLMGIRREEEMEMSDDESCDSPPKKMRVDESANKGENIPRWEDLAPHVSSSSLIGRRIALHTDSEKMDADFIEAGFCGTRALGMKKSNEKMCPVKECELEAI</sequence>
<dbReference type="Proteomes" id="UP000010552">
    <property type="component" value="Unassembled WGS sequence"/>
</dbReference>
<accession>L5KGZ3</accession>
<dbReference type="GO" id="GO:0003756">
    <property type="term" value="F:protein disulfide isomerase activity"/>
    <property type="evidence" value="ECO:0007669"/>
    <property type="project" value="TreeGrafter"/>
</dbReference>
<keyword evidence="5" id="KW-1185">Reference proteome</keyword>
<dbReference type="GO" id="GO:0009897">
    <property type="term" value="C:external side of plasma membrane"/>
    <property type="evidence" value="ECO:0007669"/>
    <property type="project" value="InterPro"/>
</dbReference>
<dbReference type="InterPro" id="IPR038876">
    <property type="entry name" value="ENOX"/>
</dbReference>
<dbReference type="Pfam" id="PF00076">
    <property type="entry name" value="RRM_1"/>
    <property type="match status" value="1"/>
</dbReference>
<dbReference type="InterPro" id="IPR012677">
    <property type="entry name" value="Nucleotide-bd_a/b_plait_sf"/>
</dbReference>
<dbReference type="Gene3D" id="3.30.70.330">
    <property type="match status" value="1"/>
</dbReference>
<gene>
    <name evidence="4" type="ORF">PAL_GLEAN10015275</name>
</gene>
<dbReference type="GO" id="GO:0003723">
    <property type="term" value="F:RNA binding"/>
    <property type="evidence" value="ECO:0007669"/>
    <property type="project" value="UniProtKB-UniRule"/>
</dbReference>
<evidence type="ECO:0000256" key="2">
    <source>
        <dbReference type="SAM" id="Coils"/>
    </source>
</evidence>
<keyword evidence="2" id="KW-0175">Coiled coil</keyword>
<dbReference type="FunCoup" id="L5KGZ3">
    <property type="interactions" value="1890"/>
</dbReference>
<dbReference type="PANTHER" id="PTHR16001">
    <property type="entry name" value="ECTO-NOX DISULFIDE-THIOL EXCHANGER"/>
    <property type="match status" value="1"/>
</dbReference>